<reference evidence="1 2" key="1">
    <citation type="submission" date="2016-08" db="EMBL/GenBank/DDBJ databases">
        <authorList>
            <person name="Seilhamer J.J."/>
        </authorList>
    </citation>
    <scope>NUCLEOTIDE SEQUENCE [LARGE SCALE GENOMIC DNA]</scope>
    <source>
        <strain evidence="1 2">SDA_GO95</strain>
    </source>
</reference>
<evidence type="ECO:0000313" key="1">
    <source>
        <dbReference type="EMBL" id="SCB66903.1"/>
    </source>
</evidence>
<accession>A0A1G4EDM5</accession>
<evidence type="ECO:0000313" key="2">
    <source>
        <dbReference type="Proteomes" id="UP000195696"/>
    </source>
</evidence>
<name>A0A1G4EDM5_BACMY</name>
<sequence length="12" mass="1569">MYMQLMEYHLPL</sequence>
<protein>
    <submittedName>
        <fullName evidence="1">Uncharacterized protein</fullName>
    </submittedName>
</protein>
<proteinExistence type="predicted"/>
<dbReference type="EMBL" id="FMAK01000023">
    <property type="protein sequence ID" value="SCB66903.1"/>
    <property type="molecule type" value="Genomic_DNA"/>
</dbReference>
<dbReference type="Proteomes" id="UP000195696">
    <property type="component" value="Unassembled WGS sequence"/>
</dbReference>
<organism evidence="1 2">
    <name type="scientific">Bacillus mycoides</name>
    <dbReference type="NCBI Taxonomy" id="1405"/>
    <lineage>
        <taxon>Bacteria</taxon>
        <taxon>Bacillati</taxon>
        <taxon>Bacillota</taxon>
        <taxon>Bacilli</taxon>
        <taxon>Bacillales</taxon>
        <taxon>Bacillaceae</taxon>
        <taxon>Bacillus</taxon>
        <taxon>Bacillus cereus group</taxon>
    </lineage>
</organism>
<gene>
    <name evidence="1" type="ORF">BWGO95_01021</name>
</gene>